<keyword evidence="3 6" id="KW-0812">Transmembrane</keyword>
<dbReference type="PANTHER" id="PTHR30086">
    <property type="entry name" value="ARGININE EXPORTER PROTEIN ARGO"/>
    <property type="match status" value="1"/>
</dbReference>
<feature type="transmembrane region" description="Helical" evidence="6">
    <location>
        <begin position="187"/>
        <end position="204"/>
    </location>
</feature>
<name>A0A4U1MFE5_9BACL</name>
<dbReference type="GO" id="GO:0005886">
    <property type="term" value="C:plasma membrane"/>
    <property type="evidence" value="ECO:0007669"/>
    <property type="project" value="UniProtKB-SubCell"/>
</dbReference>
<dbReference type="Pfam" id="PF01810">
    <property type="entry name" value="LysE"/>
    <property type="match status" value="1"/>
</dbReference>
<sequence length="207" mass="22380">MEMSLLLSFLGAAVLLTLMPGPDNLFVLAQSISQNKQAGLATSLGLCSGLLVHITAAAVGISAILYQSSLAFSIVKYLGAAYLLYMAYQAFRERASTSTIKNQQSRSYSSLYRKGIVMNILNPKVSLFFLALLPQFIDQNASYPALQMVLLGGIFILQALLIFSGISLFAGKLSTFVSRNEKASRRINLLKGTLLAVIGIQIAFSEK</sequence>
<comment type="caution">
    <text evidence="7">The sequence shown here is derived from an EMBL/GenBank/DDBJ whole genome shotgun (WGS) entry which is preliminary data.</text>
</comment>
<feature type="transmembrane region" description="Helical" evidence="6">
    <location>
        <begin position="39"/>
        <end position="66"/>
    </location>
</feature>
<evidence type="ECO:0000256" key="1">
    <source>
        <dbReference type="ARBA" id="ARBA00004651"/>
    </source>
</evidence>
<dbReference type="PIRSF" id="PIRSF006324">
    <property type="entry name" value="LeuE"/>
    <property type="match status" value="1"/>
</dbReference>
<feature type="transmembrane region" description="Helical" evidence="6">
    <location>
        <begin position="143"/>
        <end position="166"/>
    </location>
</feature>
<dbReference type="InterPro" id="IPR001123">
    <property type="entry name" value="LeuE-type"/>
</dbReference>
<dbReference type="AlphaFoldDB" id="A0A4U1MFE5"/>
<organism evidence="7 8">
    <name type="scientific">Guptibacillus hwajinpoensis</name>
    <dbReference type="NCBI Taxonomy" id="208199"/>
    <lineage>
        <taxon>Bacteria</taxon>
        <taxon>Bacillati</taxon>
        <taxon>Bacillota</taxon>
        <taxon>Bacilli</taxon>
        <taxon>Bacillales</taxon>
        <taxon>Guptibacillaceae</taxon>
        <taxon>Guptibacillus</taxon>
    </lineage>
</organism>
<reference evidence="7 8" key="1">
    <citation type="submission" date="2019-04" db="EMBL/GenBank/DDBJ databases">
        <title>Genome sequence of Bacillus hwajinpoensis strain Y2.</title>
        <authorList>
            <person name="Fair J.L."/>
            <person name="Maclea K.S."/>
        </authorList>
    </citation>
    <scope>NUCLEOTIDE SEQUENCE [LARGE SCALE GENOMIC DNA]</scope>
    <source>
        <strain evidence="7 8">Y2</strain>
    </source>
</reference>
<dbReference type="EMBL" id="SWFM01000003">
    <property type="protein sequence ID" value="TKD69949.1"/>
    <property type="molecule type" value="Genomic_DNA"/>
</dbReference>
<dbReference type="GO" id="GO:0015171">
    <property type="term" value="F:amino acid transmembrane transporter activity"/>
    <property type="evidence" value="ECO:0007669"/>
    <property type="project" value="TreeGrafter"/>
</dbReference>
<evidence type="ECO:0000256" key="4">
    <source>
        <dbReference type="ARBA" id="ARBA00022989"/>
    </source>
</evidence>
<keyword evidence="5 6" id="KW-0472">Membrane</keyword>
<gene>
    <name evidence="7" type="ORF">FBF83_11820</name>
</gene>
<evidence type="ECO:0000256" key="2">
    <source>
        <dbReference type="ARBA" id="ARBA00022475"/>
    </source>
</evidence>
<feature type="transmembrane region" description="Helical" evidence="6">
    <location>
        <begin position="116"/>
        <end position="137"/>
    </location>
</feature>
<accession>A0A4U1MFE5</accession>
<dbReference type="Proteomes" id="UP000310541">
    <property type="component" value="Unassembled WGS sequence"/>
</dbReference>
<evidence type="ECO:0000313" key="8">
    <source>
        <dbReference type="Proteomes" id="UP000310541"/>
    </source>
</evidence>
<dbReference type="PANTHER" id="PTHR30086:SF20">
    <property type="entry name" value="ARGININE EXPORTER PROTEIN ARGO-RELATED"/>
    <property type="match status" value="1"/>
</dbReference>
<proteinExistence type="predicted"/>
<dbReference type="OrthoDB" id="9784202at2"/>
<keyword evidence="4 6" id="KW-1133">Transmembrane helix</keyword>
<evidence type="ECO:0000256" key="3">
    <source>
        <dbReference type="ARBA" id="ARBA00022692"/>
    </source>
</evidence>
<keyword evidence="2" id="KW-1003">Cell membrane</keyword>
<protein>
    <submittedName>
        <fullName evidence="7">LysE family translocator</fullName>
    </submittedName>
</protein>
<comment type="subcellular location">
    <subcellularLocation>
        <location evidence="1">Cell membrane</location>
        <topology evidence="1">Multi-pass membrane protein</topology>
    </subcellularLocation>
</comment>
<evidence type="ECO:0000256" key="5">
    <source>
        <dbReference type="ARBA" id="ARBA00023136"/>
    </source>
</evidence>
<evidence type="ECO:0000256" key="6">
    <source>
        <dbReference type="SAM" id="Phobius"/>
    </source>
</evidence>
<evidence type="ECO:0000313" key="7">
    <source>
        <dbReference type="EMBL" id="TKD69949.1"/>
    </source>
</evidence>
<dbReference type="RefSeq" id="WP_136947367.1">
    <property type="nucleotide sequence ID" value="NZ_SWFM01000003.1"/>
</dbReference>